<keyword evidence="4 6" id="KW-1133">Transmembrane helix</keyword>
<name>A0ABW5ZNI3_9FLAO</name>
<sequence length="395" mass="44843">MFKNWPIYQVFKKEMLRLARQKSIRNLFVLIPLVVFFLLGSIYYKGSLREVSVAVYDNDNSTLSRTYIRFLESSPYLNVTHYLSSKDAIESAFIKNEVQGVFYIPKDFHKDILKSVPVQVKIYTNSTNIVFGNLLYKSALEVTQAVSGAVVIKKIAPLGINPAKIMGTVLPIKINTRVLGNPQYNYVYYLLPGLTTVLLQMIIFLAASRAFNNEWKAETYSQLYTTSKGNILSIILGKYFAFLVYGLGLSGLIFAIVFPVFGIPIYGNIIHLLSLLVLFISVNILLGFGLSLIVKNEIIALDIAIFYNSPAFVFSGFTFPIWAMPWFNIMYAQAIPYTHFLTAFLKIYQLDTPLSFIWPEVWKLMLFLIVGVLLIVTGLIINRKHIFITPKLAKV</sequence>
<dbReference type="PANTHER" id="PTHR30294">
    <property type="entry name" value="MEMBRANE COMPONENT OF ABC TRANSPORTER YHHJ-RELATED"/>
    <property type="match status" value="1"/>
</dbReference>
<feature type="transmembrane region" description="Helical" evidence="6">
    <location>
        <begin position="361"/>
        <end position="381"/>
    </location>
</feature>
<feature type="transmembrane region" description="Helical" evidence="6">
    <location>
        <begin position="269"/>
        <end position="293"/>
    </location>
</feature>
<dbReference type="InterPro" id="IPR051449">
    <property type="entry name" value="ABC-2_transporter_component"/>
</dbReference>
<protein>
    <submittedName>
        <fullName evidence="8">ABC transporter permease</fullName>
    </submittedName>
</protein>
<keyword evidence="5 6" id="KW-0472">Membrane</keyword>
<dbReference type="Gene3D" id="3.40.1710.10">
    <property type="entry name" value="abc type-2 transporter like domain"/>
    <property type="match status" value="1"/>
</dbReference>
<evidence type="ECO:0000256" key="5">
    <source>
        <dbReference type="ARBA" id="ARBA00023136"/>
    </source>
</evidence>
<evidence type="ECO:0000256" key="3">
    <source>
        <dbReference type="ARBA" id="ARBA00022692"/>
    </source>
</evidence>
<keyword evidence="9" id="KW-1185">Reference proteome</keyword>
<evidence type="ECO:0000256" key="2">
    <source>
        <dbReference type="ARBA" id="ARBA00022475"/>
    </source>
</evidence>
<evidence type="ECO:0000256" key="6">
    <source>
        <dbReference type="SAM" id="Phobius"/>
    </source>
</evidence>
<evidence type="ECO:0000313" key="9">
    <source>
        <dbReference type="Proteomes" id="UP001597548"/>
    </source>
</evidence>
<evidence type="ECO:0000256" key="1">
    <source>
        <dbReference type="ARBA" id="ARBA00004651"/>
    </source>
</evidence>
<feature type="transmembrane region" description="Helical" evidence="6">
    <location>
        <begin position="305"/>
        <end position="323"/>
    </location>
</feature>
<dbReference type="Pfam" id="PF12698">
    <property type="entry name" value="ABC2_membrane_3"/>
    <property type="match status" value="1"/>
</dbReference>
<keyword evidence="2" id="KW-1003">Cell membrane</keyword>
<keyword evidence="3 6" id="KW-0812">Transmembrane</keyword>
<dbReference type="Proteomes" id="UP001597548">
    <property type="component" value="Unassembled WGS sequence"/>
</dbReference>
<dbReference type="RefSeq" id="WP_194507766.1">
    <property type="nucleotide sequence ID" value="NZ_JADILU010000003.1"/>
</dbReference>
<feature type="domain" description="ABC-2 type transporter transmembrane" evidence="7">
    <location>
        <begin position="23"/>
        <end position="375"/>
    </location>
</feature>
<feature type="transmembrane region" description="Helical" evidence="6">
    <location>
        <begin position="239"/>
        <end position="263"/>
    </location>
</feature>
<reference evidence="9" key="1">
    <citation type="journal article" date="2019" name="Int. J. Syst. Evol. Microbiol.">
        <title>The Global Catalogue of Microorganisms (GCM) 10K type strain sequencing project: providing services to taxonomists for standard genome sequencing and annotation.</title>
        <authorList>
            <consortium name="The Broad Institute Genomics Platform"/>
            <consortium name="The Broad Institute Genome Sequencing Center for Infectious Disease"/>
            <person name="Wu L."/>
            <person name="Ma J."/>
        </authorList>
    </citation>
    <scope>NUCLEOTIDE SEQUENCE [LARGE SCALE GENOMIC DNA]</scope>
    <source>
        <strain evidence="9">KCTC 32514</strain>
    </source>
</reference>
<dbReference type="PANTHER" id="PTHR30294:SF46">
    <property type="entry name" value="ABC TRANSPORTER PERMEASE"/>
    <property type="match status" value="1"/>
</dbReference>
<feature type="transmembrane region" description="Helical" evidence="6">
    <location>
        <begin position="186"/>
        <end position="207"/>
    </location>
</feature>
<evidence type="ECO:0000313" key="8">
    <source>
        <dbReference type="EMBL" id="MFD2914550.1"/>
    </source>
</evidence>
<comment type="subcellular location">
    <subcellularLocation>
        <location evidence="1">Cell membrane</location>
        <topology evidence="1">Multi-pass membrane protein</topology>
    </subcellularLocation>
</comment>
<dbReference type="InterPro" id="IPR013525">
    <property type="entry name" value="ABC2_TM"/>
</dbReference>
<dbReference type="EMBL" id="JBHUOS010000001">
    <property type="protein sequence ID" value="MFD2914550.1"/>
    <property type="molecule type" value="Genomic_DNA"/>
</dbReference>
<gene>
    <name evidence="8" type="ORF">ACFS29_02785</name>
</gene>
<accession>A0ABW5ZNI3</accession>
<evidence type="ECO:0000259" key="7">
    <source>
        <dbReference type="Pfam" id="PF12698"/>
    </source>
</evidence>
<comment type="caution">
    <text evidence="8">The sequence shown here is derived from an EMBL/GenBank/DDBJ whole genome shotgun (WGS) entry which is preliminary data.</text>
</comment>
<proteinExistence type="predicted"/>
<organism evidence="8 9">
    <name type="scientific">Psychroserpens luteus</name>
    <dbReference type="NCBI Taxonomy" id="1434066"/>
    <lineage>
        <taxon>Bacteria</taxon>
        <taxon>Pseudomonadati</taxon>
        <taxon>Bacteroidota</taxon>
        <taxon>Flavobacteriia</taxon>
        <taxon>Flavobacteriales</taxon>
        <taxon>Flavobacteriaceae</taxon>
        <taxon>Psychroserpens</taxon>
    </lineage>
</organism>
<feature type="transmembrane region" description="Helical" evidence="6">
    <location>
        <begin position="27"/>
        <end position="44"/>
    </location>
</feature>
<evidence type="ECO:0000256" key="4">
    <source>
        <dbReference type="ARBA" id="ARBA00022989"/>
    </source>
</evidence>